<protein>
    <recommendedName>
        <fullName evidence="3">DUF2141 domain-containing protein</fullName>
    </recommendedName>
</protein>
<dbReference type="Proteomes" id="UP000298616">
    <property type="component" value="Chromosome"/>
</dbReference>
<organism evidence="1 2">
    <name type="scientific">Mangrovivirga cuniculi</name>
    <dbReference type="NCBI Taxonomy" id="2715131"/>
    <lineage>
        <taxon>Bacteria</taxon>
        <taxon>Pseudomonadati</taxon>
        <taxon>Bacteroidota</taxon>
        <taxon>Cytophagia</taxon>
        <taxon>Cytophagales</taxon>
        <taxon>Mangrovivirgaceae</taxon>
        <taxon>Mangrovivirga</taxon>
    </lineage>
</organism>
<dbReference type="OrthoDB" id="9788332at2"/>
<evidence type="ECO:0000313" key="2">
    <source>
        <dbReference type="Proteomes" id="UP000298616"/>
    </source>
</evidence>
<keyword evidence="2" id="KW-1185">Reference proteome</keyword>
<dbReference type="Pfam" id="PF09912">
    <property type="entry name" value="DUF2141"/>
    <property type="match status" value="1"/>
</dbReference>
<sequence>MEQVLEKNTGFLQTINALFDFNSVFKKAIILISVILISTGFVSNKNDDRGELVIIISNIQDLSGKLRISVYNQENEFLSESDLYKYHIENVTSKDLKIFFKLPEDAYAIAVHHDLNENGEMDKNIIGIPKEPFCFSNNVWPKIKAPEFEECMINLRRGEIKEIQLNLDTY</sequence>
<accession>A0A4D7JLB0</accession>
<reference evidence="1 2" key="1">
    <citation type="submission" date="2018-04" db="EMBL/GenBank/DDBJ databases">
        <title>Complete genome uncultured novel isolate.</title>
        <authorList>
            <person name="Merlino G."/>
        </authorList>
    </citation>
    <scope>NUCLEOTIDE SEQUENCE [LARGE SCALE GENOMIC DNA]</scope>
    <source>
        <strain evidence="2">R1DC9</strain>
    </source>
</reference>
<dbReference type="InterPro" id="IPR018673">
    <property type="entry name" value="DUF2141"/>
</dbReference>
<dbReference type="KEGG" id="fpf:DCC35_17445"/>
<name>A0A4D7JLB0_9BACT</name>
<dbReference type="EMBL" id="CP028923">
    <property type="protein sequence ID" value="QCK16391.1"/>
    <property type="molecule type" value="Genomic_DNA"/>
</dbReference>
<dbReference type="AlphaFoldDB" id="A0A4D7JLB0"/>
<proteinExistence type="predicted"/>
<evidence type="ECO:0000313" key="1">
    <source>
        <dbReference type="EMBL" id="QCK16391.1"/>
    </source>
</evidence>
<evidence type="ECO:0008006" key="3">
    <source>
        <dbReference type="Google" id="ProtNLM"/>
    </source>
</evidence>
<gene>
    <name evidence="1" type="ORF">DCC35_17445</name>
</gene>